<dbReference type="Proteomes" id="UP000321150">
    <property type="component" value="Unassembled WGS sequence"/>
</dbReference>
<keyword evidence="1" id="KW-1133">Transmembrane helix</keyword>
<dbReference type="AlphaFoldDB" id="A0A511YER6"/>
<reference evidence="3 4" key="1">
    <citation type="submission" date="2019-07" db="EMBL/GenBank/DDBJ databases">
        <title>Whole genome shotgun sequence of Chryseobacterium lathyri NBRC 105250.</title>
        <authorList>
            <person name="Hosoyama A."/>
            <person name="Uohara A."/>
            <person name="Ohji S."/>
            <person name="Ichikawa N."/>
        </authorList>
    </citation>
    <scope>NUCLEOTIDE SEQUENCE [LARGE SCALE GENOMIC DNA]</scope>
    <source>
        <strain evidence="3 4">NBRC 105250</strain>
    </source>
</reference>
<dbReference type="OrthoDB" id="791606at2"/>
<accession>A0A511YER6</accession>
<organism evidence="3 4">
    <name type="scientific">Chryseobacterium lathyri</name>
    <dbReference type="NCBI Taxonomy" id="395933"/>
    <lineage>
        <taxon>Bacteria</taxon>
        <taxon>Pseudomonadati</taxon>
        <taxon>Bacteroidota</taxon>
        <taxon>Flavobacteriia</taxon>
        <taxon>Flavobacteriales</taxon>
        <taxon>Weeksellaceae</taxon>
        <taxon>Chryseobacterium group</taxon>
        <taxon>Chryseobacterium</taxon>
    </lineage>
</organism>
<dbReference type="Pfam" id="PF18167">
    <property type="entry name" value="Sa_NUDIX"/>
    <property type="match status" value="1"/>
</dbReference>
<keyword evidence="1" id="KW-0472">Membrane</keyword>
<gene>
    <name evidence="3" type="ORF">CLA01_37620</name>
</gene>
<feature type="transmembrane region" description="Helical" evidence="1">
    <location>
        <begin position="7"/>
        <end position="26"/>
    </location>
</feature>
<dbReference type="RefSeq" id="WP_146897198.1">
    <property type="nucleotide sequence ID" value="NZ_BJYI01000018.1"/>
</dbReference>
<sequence length="274" mass="32241">MRDRINIIIYSLCLIASVISLIIRYLVISQPNDFIKDITSGLAFSGATFGIGGFWQLLSDYGWKSIKCKILYPNAKVYVSLSYLLNIKLAGEDRYLLIKGGKINQYQPVGGVYKNLSKSIDKDWEAESRTDRSNPLDLRFFTKAKYIPEIKKWFISGKEREFGVWREFQEELIESTILKGESFKHIDVEFLRTEEKMMSKENRFKDEKYHTIFYDIFKVILTPEQEREIKQLYDNNSFSDKYAFVEADEIYKECFNNSHTKIGQHTKLILNYKQ</sequence>
<evidence type="ECO:0000259" key="2">
    <source>
        <dbReference type="Pfam" id="PF18167"/>
    </source>
</evidence>
<proteinExistence type="predicted"/>
<name>A0A511YER6_9FLAO</name>
<comment type="caution">
    <text evidence="3">The sequence shown here is derived from an EMBL/GenBank/DDBJ whole genome shotgun (WGS) entry which is preliminary data.</text>
</comment>
<feature type="domain" description="CD-NTase-associated protein 16 NUDIX" evidence="2">
    <location>
        <begin position="77"/>
        <end position="270"/>
    </location>
</feature>
<evidence type="ECO:0000256" key="1">
    <source>
        <dbReference type="SAM" id="Phobius"/>
    </source>
</evidence>
<protein>
    <recommendedName>
        <fullName evidence="2">CD-NTase-associated protein 16 NUDIX domain-containing protein</fullName>
    </recommendedName>
</protein>
<evidence type="ECO:0000313" key="3">
    <source>
        <dbReference type="EMBL" id="GEN73690.1"/>
    </source>
</evidence>
<feature type="transmembrane region" description="Helical" evidence="1">
    <location>
        <begin position="38"/>
        <end position="58"/>
    </location>
</feature>
<evidence type="ECO:0000313" key="4">
    <source>
        <dbReference type="Proteomes" id="UP000321150"/>
    </source>
</evidence>
<dbReference type="EMBL" id="BJYI01000018">
    <property type="protein sequence ID" value="GEN73690.1"/>
    <property type="molecule type" value="Genomic_DNA"/>
</dbReference>
<dbReference type="InterPro" id="IPR040829">
    <property type="entry name" value="Cap16_NUDIX"/>
</dbReference>
<keyword evidence="1" id="KW-0812">Transmembrane</keyword>